<dbReference type="Proteomes" id="UP000002668">
    <property type="component" value="Genome"/>
</dbReference>
<dbReference type="VEuPathDB" id="FungiDB:LEMA_P028530.1"/>
<evidence type="ECO:0000313" key="2">
    <source>
        <dbReference type="EMBL" id="CBX95701.1"/>
    </source>
</evidence>
<name>E4ZVS5_LEPMJ</name>
<accession>E4ZVS5</accession>
<evidence type="ECO:0000256" key="1">
    <source>
        <dbReference type="SAM" id="MobiDB-lite"/>
    </source>
</evidence>
<proteinExistence type="predicted"/>
<dbReference type="HOGENOM" id="CLU_353058_0_0_1"/>
<dbReference type="EMBL" id="FP929127">
    <property type="protein sequence ID" value="CBX95701.1"/>
    <property type="molecule type" value="Genomic_DNA"/>
</dbReference>
<dbReference type="OrthoDB" id="5415512at2759"/>
<keyword evidence="3" id="KW-1185">Reference proteome</keyword>
<feature type="region of interest" description="Disordered" evidence="1">
    <location>
        <begin position="700"/>
        <end position="742"/>
    </location>
</feature>
<feature type="compositionally biased region" description="Low complexity" evidence="1">
    <location>
        <begin position="120"/>
        <end position="132"/>
    </location>
</feature>
<sequence length="784" mass="88480">MANEEQRRAFASYMGVRTPTAGSSQGQIQGHPVAQYPGAVAQPAHPYLFNVLATCRQLTLLEQSHGLGVLPAAPTPPPAAASSVASFPQAGYSQTSFRTGFGQGIFGQHGLPQRPGPLGQAQTNQHQQHMQQPGSEGYTSAPGYYNAHPPPSTGFNTGWQQVDQAAEQTRRLSGAPQGAMIPNVPPQGVMESHFRQTDDYYHYHQREQPQPPPQQFEEVAVPVMLCHTCSHCGQMRSAGFHRNNPVLPGKHLVPTACRRCKKRIKQGNHSSSSFVRIRSCTADTPCDWPEEPAYVDFDGVERRERQRNRAEVHVTAYSPERPRIVKRTSSQVHIGVGVLQQPPRDHRYERKARLSSLSPHRPSRDGEIWPPPDIVRMRPARSENVFSAPPEPLPNQTSKSNEVWPPPDIVRSHSFRTLERSASHRRSSRIVELSPSPPPRRVRTRSTRVVFRSKSRERRPKSRSRSPAGVRFQEQAHSEDAHARITAHPRPFRAVSVSRHAIPRSSDETSSNNDTTPRSRPDSPSRHILKPVGIERVMDGRRAGLHEPRQSIHDDLNVPHVHFTAKNRSETLVDRGRPRHAHARVKSGDVYEHFREYSRHRVVEKSPPAPPLEEFERLRIRRHSLSPSKDTEEEIRIDRARRISPSPQPTGYSERSGIRHASPLPRHERMNLSPRSPSSPEQPPCPEFRHVTRARHVGRAWPLTPPPASHKGKSDVEDVTDSDSAHSGEVTEVRSWRGLDENGRPATFVEQRRRVRMIEQGGERGDEFRPMEERFAAARSWRDV</sequence>
<feature type="compositionally biased region" description="Basic and acidic residues" evidence="1">
    <location>
        <begin position="474"/>
        <end position="483"/>
    </location>
</feature>
<feature type="compositionally biased region" description="Basic and acidic residues" evidence="1">
    <location>
        <begin position="343"/>
        <end position="352"/>
    </location>
</feature>
<dbReference type="eggNOG" id="ENOG502RIGC">
    <property type="taxonomic scope" value="Eukaryota"/>
</dbReference>
<protein>
    <submittedName>
        <fullName evidence="2">Predicted protein</fullName>
    </submittedName>
</protein>
<feature type="region of interest" description="Disordered" evidence="1">
    <location>
        <begin position="109"/>
        <end position="158"/>
    </location>
</feature>
<feature type="compositionally biased region" description="Basic and acidic residues" evidence="1">
    <location>
        <begin position="723"/>
        <end position="742"/>
    </location>
</feature>
<feature type="compositionally biased region" description="Basic residues" evidence="1">
    <location>
        <begin position="440"/>
        <end position="464"/>
    </location>
</feature>
<dbReference type="InParanoid" id="E4ZVS5"/>
<dbReference type="AlphaFoldDB" id="E4ZVS5"/>
<dbReference type="STRING" id="985895.E4ZVS5"/>
<evidence type="ECO:0000313" key="3">
    <source>
        <dbReference type="Proteomes" id="UP000002668"/>
    </source>
</evidence>
<dbReference type="OMA" id="MLCHTCS"/>
<feature type="region of interest" description="Disordered" evidence="1">
    <location>
        <begin position="332"/>
        <end position="533"/>
    </location>
</feature>
<organism evidence="3">
    <name type="scientific">Leptosphaeria maculans (strain JN3 / isolate v23.1.3 / race Av1-4-5-6-7-8)</name>
    <name type="common">Blackleg fungus</name>
    <name type="synonym">Phoma lingam</name>
    <dbReference type="NCBI Taxonomy" id="985895"/>
    <lineage>
        <taxon>Eukaryota</taxon>
        <taxon>Fungi</taxon>
        <taxon>Dikarya</taxon>
        <taxon>Ascomycota</taxon>
        <taxon>Pezizomycotina</taxon>
        <taxon>Dothideomycetes</taxon>
        <taxon>Pleosporomycetidae</taxon>
        <taxon>Pleosporales</taxon>
        <taxon>Pleosporineae</taxon>
        <taxon>Leptosphaeriaceae</taxon>
        <taxon>Plenodomus</taxon>
        <taxon>Plenodomus lingam/Leptosphaeria maculans species complex</taxon>
    </lineage>
</organism>
<gene>
    <name evidence="2" type="ORF">LEMA_P028530.1</name>
</gene>
<feature type="region of interest" description="Disordered" evidence="1">
    <location>
        <begin position="623"/>
        <end position="687"/>
    </location>
</feature>
<reference evidence="3" key="1">
    <citation type="journal article" date="2011" name="Nat. Commun.">
        <title>Effector diversification within compartments of the Leptosphaeria maculans genome affected by Repeat-Induced Point mutations.</title>
        <authorList>
            <person name="Rouxel T."/>
            <person name="Grandaubert J."/>
            <person name="Hane J.K."/>
            <person name="Hoede C."/>
            <person name="van de Wouw A.P."/>
            <person name="Couloux A."/>
            <person name="Dominguez V."/>
            <person name="Anthouard V."/>
            <person name="Bally P."/>
            <person name="Bourras S."/>
            <person name="Cozijnsen A.J."/>
            <person name="Ciuffetti L.M."/>
            <person name="Degrave A."/>
            <person name="Dilmaghani A."/>
            <person name="Duret L."/>
            <person name="Fudal I."/>
            <person name="Goodwin S.B."/>
            <person name="Gout L."/>
            <person name="Glaser N."/>
            <person name="Linglin J."/>
            <person name="Kema G.H.J."/>
            <person name="Lapalu N."/>
            <person name="Lawrence C.B."/>
            <person name="May K."/>
            <person name="Meyer M."/>
            <person name="Ollivier B."/>
            <person name="Poulain J."/>
            <person name="Schoch C.L."/>
            <person name="Simon A."/>
            <person name="Spatafora J.W."/>
            <person name="Stachowiak A."/>
            <person name="Turgeon B.G."/>
            <person name="Tyler B.M."/>
            <person name="Vincent D."/>
            <person name="Weissenbach J."/>
            <person name="Amselem J."/>
            <person name="Quesneville H."/>
            <person name="Oliver R.P."/>
            <person name="Wincker P."/>
            <person name="Balesdent M.-H."/>
            <person name="Howlett B.J."/>
        </authorList>
    </citation>
    <scope>NUCLEOTIDE SEQUENCE [LARGE SCALE GENOMIC DNA]</scope>
    <source>
        <strain evidence="3">JN3 / isolate v23.1.3 / race Av1-4-5-6-7-8</strain>
    </source>
</reference>